<evidence type="ECO:0000256" key="1">
    <source>
        <dbReference type="ARBA" id="ARBA00022649"/>
    </source>
</evidence>
<reference evidence="2 3" key="1">
    <citation type="submission" date="2019-11" db="EMBL/GenBank/DDBJ databases">
        <title>Whole genome shotgun sequencing (WGS) data from Adlercreutzia equolifaciens ResAG-91, Eggerthella lenta MRI-F36, MRI-F37, MRI-F40, ResAG-49, ResAG-88, ResAG-121, ResAG-145, and Gordonibacter sp. ResAG-5, ResAG-26, ResAG-43, ResAG-50, ResAG-59.</title>
        <authorList>
            <person name="Stoll D.A."/>
            <person name="Danylec N."/>
            <person name="Franz C.M.A.P."/>
            <person name="Huch M."/>
        </authorList>
    </citation>
    <scope>NUCLEOTIDE SEQUENCE [LARGE SCALE GENOMIC DNA]</scope>
    <source>
        <strain evidence="2 3">ResAG-59</strain>
    </source>
</reference>
<accession>A0A6N8IKJ1</accession>
<comment type="caution">
    <text evidence="2">The sequence shown here is derived from an EMBL/GenBank/DDBJ whole genome shotgun (WGS) entry which is preliminary data.</text>
</comment>
<dbReference type="InterPro" id="IPR035093">
    <property type="entry name" value="RelE/ParE_toxin_dom_sf"/>
</dbReference>
<keyword evidence="3" id="KW-1185">Reference proteome</keyword>
<protein>
    <recommendedName>
        <fullName evidence="4">Type II toxin-antitoxin system RelE/ParE family toxin</fullName>
    </recommendedName>
</protein>
<dbReference type="Gene3D" id="3.30.2310.20">
    <property type="entry name" value="RelE-like"/>
    <property type="match status" value="1"/>
</dbReference>
<sequence length="87" mass="10082">MVFDAACLHEASFSLRFFSTDNSLRNRLFPDIKERLCPNAIHAVECRAISVSPYIICYRFDDTALAVYRILHQRQNIDTYALVDLPE</sequence>
<dbReference type="Proteomes" id="UP000468327">
    <property type="component" value="Unassembled WGS sequence"/>
</dbReference>
<dbReference type="Pfam" id="PF05016">
    <property type="entry name" value="ParE_toxin"/>
    <property type="match status" value="1"/>
</dbReference>
<dbReference type="InterPro" id="IPR007712">
    <property type="entry name" value="RelE/ParE_toxin"/>
</dbReference>
<proteinExistence type="predicted"/>
<gene>
    <name evidence="2" type="ORF">GO738_08210</name>
</gene>
<keyword evidence="1" id="KW-1277">Toxin-antitoxin system</keyword>
<dbReference type="AlphaFoldDB" id="A0A6N8IKJ1"/>
<evidence type="ECO:0000313" key="2">
    <source>
        <dbReference type="EMBL" id="MVN15323.1"/>
    </source>
</evidence>
<organism evidence="2 3">
    <name type="scientific">Gordonibacter urolithinfaciens</name>
    <dbReference type="NCBI Taxonomy" id="1335613"/>
    <lineage>
        <taxon>Bacteria</taxon>
        <taxon>Bacillati</taxon>
        <taxon>Actinomycetota</taxon>
        <taxon>Coriobacteriia</taxon>
        <taxon>Eggerthellales</taxon>
        <taxon>Eggerthellaceae</taxon>
        <taxon>Gordonibacter</taxon>
    </lineage>
</organism>
<name>A0A6N8IKJ1_9ACTN</name>
<evidence type="ECO:0000313" key="3">
    <source>
        <dbReference type="Proteomes" id="UP000468327"/>
    </source>
</evidence>
<dbReference type="EMBL" id="WPOC01000011">
    <property type="protein sequence ID" value="MVN15323.1"/>
    <property type="molecule type" value="Genomic_DNA"/>
</dbReference>
<evidence type="ECO:0008006" key="4">
    <source>
        <dbReference type="Google" id="ProtNLM"/>
    </source>
</evidence>